<dbReference type="Gene3D" id="3.40.50.1820">
    <property type="entry name" value="alpha/beta hydrolase"/>
    <property type="match status" value="1"/>
</dbReference>
<gene>
    <name evidence="2" type="ORF">EXIGLDRAFT_615605</name>
</gene>
<dbReference type="EMBL" id="KV426026">
    <property type="protein sequence ID" value="KZV91525.1"/>
    <property type="molecule type" value="Genomic_DNA"/>
</dbReference>
<evidence type="ECO:0000313" key="3">
    <source>
        <dbReference type="Proteomes" id="UP000077266"/>
    </source>
</evidence>
<proteinExistence type="predicted"/>
<dbReference type="InterPro" id="IPR029058">
    <property type="entry name" value="AB_hydrolase_fold"/>
</dbReference>
<dbReference type="AlphaFoldDB" id="A0A165H6J2"/>
<dbReference type="GO" id="GO:0046464">
    <property type="term" value="P:acylglycerol catabolic process"/>
    <property type="evidence" value="ECO:0007669"/>
    <property type="project" value="TreeGrafter"/>
</dbReference>
<protein>
    <submittedName>
        <fullName evidence="2">Alpha/beta-hydrolase</fullName>
    </submittedName>
</protein>
<sequence>MTHTIDVQTPHGPVSFFYCISTPTNEDSDSVNPALPTVLFLHAAWVPSTIFHPQFADPTLRRFNLVALDLLSHGRTQGAVPAVYGEREAAEDVNAFMDALHLPPCTVFALSMGTIIALRLALSFPAKVNGLFLVSPLGGPEPEDVANGRIQVCDVWKEAYASETVDREALNDAIHGSLQLCWNSQSSMASYRLITVTHPQCLSHWPPSNFPALESTTVTFFTDRKGFTPEELDKLKEVPIVLAPGSEDIAYPPEYFESFAKQLQGGKVTKYTVQGAPHYGSTSHWEA</sequence>
<reference evidence="2 3" key="1">
    <citation type="journal article" date="2016" name="Mol. Biol. Evol.">
        <title>Comparative Genomics of Early-Diverging Mushroom-Forming Fungi Provides Insights into the Origins of Lignocellulose Decay Capabilities.</title>
        <authorList>
            <person name="Nagy L.G."/>
            <person name="Riley R."/>
            <person name="Tritt A."/>
            <person name="Adam C."/>
            <person name="Daum C."/>
            <person name="Floudas D."/>
            <person name="Sun H."/>
            <person name="Yadav J.S."/>
            <person name="Pangilinan J."/>
            <person name="Larsson K.H."/>
            <person name="Matsuura K."/>
            <person name="Barry K."/>
            <person name="Labutti K."/>
            <person name="Kuo R."/>
            <person name="Ohm R.A."/>
            <person name="Bhattacharya S.S."/>
            <person name="Shirouzu T."/>
            <person name="Yoshinaga Y."/>
            <person name="Martin F.M."/>
            <person name="Grigoriev I.V."/>
            <person name="Hibbett D.S."/>
        </authorList>
    </citation>
    <scope>NUCLEOTIDE SEQUENCE [LARGE SCALE GENOMIC DNA]</scope>
    <source>
        <strain evidence="2 3">HHB12029</strain>
    </source>
</reference>
<dbReference type="Proteomes" id="UP000077266">
    <property type="component" value="Unassembled WGS sequence"/>
</dbReference>
<dbReference type="STRING" id="1314781.A0A165H6J2"/>
<organism evidence="2 3">
    <name type="scientific">Exidia glandulosa HHB12029</name>
    <dbReference type="NCBI Taxonomy" id="1314781"/>
    <lineage>
        <taxon>Eukaryota</taxon>
        <taxon>Fungi</taxon>
        <taxon>Dikarya</taxon>
        <taxon>Basidiomycota</taxon>
        <taxon>Agaricomycotina</taxon>
        <taxon>Agaricomycetes</taxon>
        <taxon>Auriculariales</taxon>
        <taxon>Exidiaceae</taxon>
        <taxon>Exidia</taxon>
    </lineage>
</organism>
<name>A0A165H6J2_EXIGL</name>
<accession>A0A165H6J2</accession>
<keyword evidence="3" id="KW-1185">Reference proteome</keyword>
<dbReference type="SUPFAM" id="SSF53474">
    <property type="entry name" value="alpha/beta-Hydrolases"/>
    <property type="match status" value="1"/>
</dbReference>
<dbReference type="InterPro" id="IPR000073">
    <property type="entry name" value="AB_hydrolase_1"/>
</dbReference>
<dbReference type="PANTHER" id="PTHR43798">
    <property type="entry name" value="MONOACYLGLYCEROL LIPASE"/>
    <property type="match status" value="1"/>
</dbReference>
<evidence type="ECO:0000313" key="2">
    <source>
        <dbReference type="EMBL" id="KZV91525.1"/>
    </source>
</evidence>
<dbReference type="InterPro" id="IPR050266">
    <property type="entry name" value="AB_hydrolase_sf"/>
</dbReference>
<dbReference type="InParanoid" id="A0A165H6J2"/>
<dbReference type="GO" id="GO:0016020">
    <property type="term" value="C:membrane"/>
    <property type="evidence" value="ECO:0007669"/>
    <property type="project" value="TreeGrafter"/>
</dbReference>
<keyword evidence="2" id="KW-0378">Hydrolase</keyword>
<dbReference type="GO" id="GO:0047372">
    <property type="term" value="F:monoacylglycerol lipase activity"/>
    <property type="evidence" value="ECO:0007669"/>
    <property type="project" value="TreeGrafter"/>
</dbReference>
<dbReference type="Pfam" id="PF00561">
    <property type="entry name" value="Abhydrolase_1"/>
    <property type="match status" value="1"/>
</dbReference>
<dbReference type="PANTHER" id="PTHR43798:SF5">
    <property type="entry name" value="MONOACYLGLYCEROL LIPASE ABHD6"/>
    <property type="match status" value="1"/>
</dbReference>
<feature type="domain" description="AB hydrolase-1" evidence="1">
    <location>
        <begin position="36"/>
        <end position="143"/>
    </location>
</feature>
<dbReference type="OrthoDB" id="19657at2759"/>
<evidence type="ECO:0000259" key="1">
    <source>
        <dbReference type="Pfam" id="PF00561"/>
    </source>
</evidence>